<dbReference type="PRINTS" id="PR00080">
    <property type="entry name" value="SDRFAMILY"/>
</dbReference>
<sequence length="249" mass="27112">MCNETIKTYLVVGANEGIGRAIADLIVSKGHRLIAFDKSYDEILIEQHPNVIKVCCDITDISSIRNATRIVREKCEQLDGIANIAADVYFETFSRDFEAWERSVIGGPAAYSVIVTELRNLMGTGASIVNMSSISAHIAQKGYGTYSASKAAVSALSRAMALELGSSGIRVNSISPGTTWTKNNAYYIGEEFNVDLEEANQHPELGQMQLLGRLAMPNEIAEPIYFLLSEKSSFITGIDLIVDGGYTTK</sequence>
<dbReference type="Gene3D" id="3.40.50.720">
    <property type="entry name" value="NAD(P)-binding Rossmann-like Domain"/>
    <property type="match status" value="1"/>
</dbReference>
<dbReference type="InterPro" id="IPR002347">
    <property type="entry name" value="SDR_fam"/>
</dbReference>
<dbReference type="InterPro" id="IPR036291">
    <property type="entry name" value="NAD(P)-bd_dom_sf"/>
</dbReference>
<dbReference type="EMBL" id="NITZ01000045">
    <property type="protein sequence ID" value="PHM45579.1"/>
    <property type="molecule type" value="Genomic_DNA"/>
</dbReference>
<dbReference type="PROSITE" id="PS00061">
    <property type="entry name" value="ADH_SHORT"/>
    <property type="match status" value="1"/>
</dbReference>
<evidence type="ECO:0000313" key="4">
    <source>
        <dbReference type="Proteomes" id="UP000221980"/>
    </source>
</evidence>
<dbReference type="Proteomes" id="UP000221980">
    <property type="component" value="Unassembled WGS sequence"/>
</dbReference>
<reference evidence="3 4" key="1">
    <citation type="journal article" date="2017" name="Nat. Microbiol.">
        <title>Natural product diversity associated with the nematode symbionts Photorhabdus and Xenorhabdus.</title>
        <authorList>
            <person name="Tobias N.J."/>
            <person name="Wolff H."/>
            <person name="Djahanschiri B."/>
            <person name="Grundmann F."/>
            <person name="Kronenwerth M."/>
            <person name="Shi Y.M."/>
            <person name="Simonyi S."/>
            <person name="Grun P."/>
            <person name="Shapiro-Ilan D."/>
            <person name="Pidot S.J."/>
            <person name="Stinear T.P."/>
            <person name="Ebersberger I."/>
            <person name="Bode H.B."/>
        </authorList>
    </citation>
    <scope>NUCLEOTIDE SEQUENCE [LARGE SCALE GENOMIC DNA]</scope>
    <source>
        <strain evidence="3 4">DSM 17902</strain>
    </source>
</reference>
<organism evidence="3 4">
    <name type="scientific">Xenorhabdus miraniensis</name>
    <dbReference type="NCBI Taxonomy" id="351674"/>
    <lineage>
        <taxon>Bacteria</taxon>
        <taxon>Pseudomonadati</taxon>
        <taxon>Pseudomonadota</taxon>
        <taxon>Gammaproteobacteria</taxon>
        <taxon>Enterobacterales</taxon>
        <taxon>Morganellaceae</taxon>
        <taxon>Xenorhabdus</taxon>
    </lineage>
</organism>
<comment type="caution">
    <text evidence="3">The sequence shown here is derived from an EMBL/GenBank/DDBJ whole genome shotgun (WGS) entry which is preliminary data.</text>
</comment>
<evidence type="ECO:0000256" key="1">
    <source>
        <dbReference type="ARBA" id="ARBA00006484"/>
    </source>
</evidence>
<name>A0A2D0JJD7_9GAMM</name>
<dbReference type="CDD" id="cd05233">
    <property type="entry name" value="SDR_c"/>
    <property type="match status" value="1"/>
</dbReference>
<dbReference type="RefSeq" id="WP_167386040.1">
    <property type="nucleotide sequence ID" value="NZ_CAWNQI010000079.1"/>
</dbReference>
<evidence type="ECO:0000256" key="2">
    <source>
        <dbReference type="ARBA" id="ARBA00023002"/>
    </source>
</evidence>
<keyword evidence="2" id="KW-0560">Oxidoreductase</keyword>
<keyword evidence="4" id="KW-1185">Reference proteome</keyword>
<evidence type="ECO:0000313" key="3">
    <source>
        <dbReference type="EMBL" id="PHM45579.1"/>
    </source>
</evidence>
<dbReference type="PRINTS" id="PR00081">
    <property type="entry name" value="GDHRDH"/>
</dbReference>
<gene>
    <name evidence="3" type="ORF">Xmir_04258</name>
</gene>
<dbReference type="InterPro" id="IPR020904">
    <property type="entry name" value="Sc_DH/Rdtase_CS"/>
</dbReference>
<dbReference type="GO" id="GO:0016491">
    <property type="term" value="F:oxidoreductase activity"/>
    <property type="evidence" value="ECO:0007669"/>
    <property type="project" value="UniProtKB-KW"/>
</dbReference>
<dbReference type="Pfam" id="PF13561">
    <property type="entry name" value="adh_short_C2"/>
    <property type="match status" value="1"/>
</dbReference>
<proteinExistence type="inferred from homology"/>
<protein>
    <submittedName>
        <fullName evidence="3">2,3-dihydro-2,3-dihydroxybenzoate dehydrogenase</fullName>
    </submittedName>
</protein>
<dbReference type="PANTHER" id="PTHR24321:SF8">
    <property type="entry name" value="ESTRADIOL 17-BETA-DEHYDROGENASE 8-RELATED"/>
    <property type="match status" value="1"/>
</dbReference>
<dbReference type="AlphaFoldDB" id="A0A2D0JJD7"/>
<accession>A0A2D0JJD7</accession>
<dbReference type="SUPFAM" id="SSF51735">
    <property type="entry name" value="NAD(P)-binding Rossmann-fold domains"/>
    <property type="match status" value="1"/>
</dbReference>
<comment type="similarity">
    <text evidence="1">Belongs to the short-chain dehydrogenases/reductases (SDR) family.</text>
</comment>
<dbReference type="PANTHER" id="PTHR24321">
    <property type="entry name" value="DEHYDROGENASES, SHORT CHAIN"/>
    <property type="match status" value="1"/>
</dbReference>